<name>A0ABM3CN47_SALSA</name>
<dbReference type="Pfam" id="PF08473">
    <property type="entry name" value="VGCC_alpha2"/>
    <property type="match status" value="1"/>
</dbReference>
<dbReference type="PANTHER" id="PTHR10166">
    <property type="entry name" value="VOLTAGE-DEPENDENT CALCIUM CHANNEL SUBUNIT ALPHA-2/DELTA-RELATED"/>
    <property type="match status" value="1"/>
</dbReference>
<evidence type="ECO:0000256" key="1">
    <source>
        <dbReference type="SAM" id="MobiDB-lite"/>
    </source>
</evidence>
<evidence type="ECO:0000313" key="4">
    <source>
        <dbReference type="RefSeq" id="XP_045547981.1"/>
    </source>
</evidence>
<dbReference type="GeneID" id="106565323"/>
<dbReference type="RefSeq" id="XP_045547981.1">
    <property type="nucleotide sequence ID" value="XM_045692025.1"/>
</dbReference>
<proteinExistence type="predicted"/>
<feature type="domain" description="Voltage-dependent calcium channel alpha-2/delta subunit conserved region" evidence="2">
    <location>
        <begin position="39"/>
        <end position="266"/>
    </location>
</feature>
<keyword evidence="3" id="KW-1185">Reference proteome</keyword>
<evidence type="ECO:0000313" key="3">
    <source>
        <dbReference type="Proteomes" id="UP001652741"/>
    </source>
</evidence>
<organism evidence="3 4">
    <name type="scientific">Salmo salar</name>
    <name type="common">Atlantic salmon</name>
    <dbReference type="NCBI Taxonomy" id="8030"/>
    <lineage>
        <taxon>Eukaryota</taxon>
        <taxon>Metazoa</taxon>
        <taxon>Chordata</taxon>
        <taxon>Craniata</taxon>
        <taxon>Vertebrata</taxon>
        <taxon>Euteleostomi</taxon>
        <taxon>Actinopterygii</taxon>
        <taxon>Neopterygii</taxon>
        <taxon>Teleostei</taxon>
        <taxon>Protacanthopterygii</taxon>
        <taxon>Salmoniformes</taxon>
        <taxon>Salmonidae</taxon>
        <taxon>Salmoninae</taxon>
        <taxon>Salmo</taxon>
    </lineage>
</organism>
<dbReference type="InterPro" id="IPR013680">
    <property type="entry name" value="VDCC_a2/dsu"/>
</dbReference>
<dbReference type="PANTHER" id="PTHR10166:SF56">
    <property type="entry name" value="VOLTAGE-DEPENDENT CALCIUM CHANNEL SUBUNIT ALPHA-2_DELTA-3 ISOFORM X1"/>
    <property type="match status" value="1"/>
</dbReference>
<gene>
    <name evidence="4" type="primary">LOC106565323</name>
</gene>
<accession>A0ABM3CN47</accession>
<dbReference type="InterPro" id="IPR051173">
    <property type="entry name" value="Ca_channel_alpha-2/delta"/>
</dbReference>
<evidence type="ECO:0000259" key="2">
    <source>
        <dbReference type="Pfam" id="PF08473"/>
    </source>
</evidence>
<feature type="region of interest" description="Disordered" evidence="1">
    <location>
        <begin position="308"/>
        <end position="329"/>
    </location>
</feature>
<dbReference type="Proteomes" id="UP001652741">
    <property type="component" value="Chromosome ssa12"/>
</dbReference>
<sequence>MAEDKEGVFNADHFPLWYKRAAEQVPGTFVYSIPFGGNENKSVVLASTAIQLLDDRKSPIVASVGIQMKLDFFQRKFWTASRQCAALDGKCTISCDNEDIKCYLIDNNGFILVTEDYSQTGLFFGEVESAVMNKLLLMGSFKRITLYDYQALCREYAGSSDSARSISHPFSMVKWLLTKLVIFLLEFNLYSWWHVDLSVKAQRSRGKTMMVPCDTEYPAFVSERTIKETTGNIDCEGCARSFVIQQIPSSNLFMVVVDNKCDCSSAPLVSMDPIEIMRMPWSVEEQQASLPPLQQHCSPYWPLSLAGDHTGIEAHRPGPNTGPNTGENDRQARHQMLTMHREPRQQEELTHN</sequence>
<reference evidence="4" key="1">
    <citation type="submission" date="2025-08" db="UniProtKB">
        <authorList>
            <consortium name="RefSeq"/>
        </authorList>
    </citation>
    <scope>IDENTIFICATION</scope>
</reference>
<protein>
    <submittedName>
        <fullName evidence="4">Voltage-dependent calcium channel subunit alpha-2/delta-3 isoform X1</fullName>
    </submittedName>
</protein>